<organism evidence="3">
    <name type="scientific">marine sediment metagenome</name>
    <dbReference type="NCBI Taxonomy" id="412755"/>
    <lineage>
        <taxon>unclassified sequences</taxon>
        <taxon>metagenomes</taxon>
        <taxon>ecological metagenomes</taxon>
    </lineage>
</organism>
<accession>X1EMX0</accession>
<evidence type="ECO:0000313" key="3">
    <source>
        <dbReference type="EMBL" id="GAH21705.1"/>
    </source>
</evidence>
<evidence type="ECO:0000259" key="2">
    <source>
        <dbReference type="PROSITE" id="PS50943"/>
    </source>
</evidence>
<gene>
    <name evidence="3" type="ORF">S03H2_01712</name>
</gene>
<dbReference type="InterPro" id="IPR001387">
    <property type="entry name" value="Cro/C1-type_HTH"/>
</dbReference>
<dbReference type="EMBL" id="BARU01000522">
    <property type="protein sequence ID" value="GAH21705.1"/>
    <property type="molecule type" value="Genomic_DNA"/>
</dbReference>
<comment type="caution">
    <text evidence="3">The sequence shown here is derived from an EMBL/GenBank/DDBJ whole genome shotgun (WGS) entry which is preliminary data.</text>
</comment>
<dbReference type="InterPro" id="IPR010982">
    <property type="entry name" value="Lambda_DNA-bd_dom_sf"/>
</dbReference>
<dbReference type="PANTHER" id="PTHR46558:SF4">
    <property type="entry name" value="DNA-BIDING PHAGE PROTEIN"/>
    <property type="match status" value="1"/>
</dbReference>
<dbReference type="PROSITE" id="PS50943">
    <property type="entry name" value="HTH_CROC1"/>
    <property type="match status" value="1"/>
</dbReference>
<dbReference type="Gene3D" id="1.10.260.40">
    <property type="entry name" value="lambda repressor-like DNA-binding domains"/>
    <property type="match status" value="1"/>
</dbReference>
<dbReference type="GO" id="GO:0003677">
    <property type="term" value="F:DNA binding"/>
    <property type="evidence" value="ECO:0007669"/>
    <property type="project" value="UniProtKB-KW"/>
</dbReference>
<dbReference type="Pfam" id="PF01381">
    <property type="entry name" value="HTH_3"/>
    <property type="match status" value="1"/>
</dbReference>
<sequence>MESKNLKLKNDLRRCRFEHNEISQQGLANAVGVTRLTIHSIEKGKFNPSVMLALKIASYFDKSVEEIFYLEKD</sequence>
<name>X1EMX0_9ZZZZ</name>
<evidence type="ECO:0000256" key="1">
    <source>
        <dbReference type="ARBA" id="ARBA00023125"/>
    </source>
</evidence>
<dbReference type="CDD" id="cd00093">
    <property type="entry name" value="HTH_XRE"/>
    <property type="match status" value="1"/>
</dbReference>
<dbReference type="SMART" id="SM00530">
    <property type="entry name" value="HTH_XRE"/>
    <property type="match status" value="1"/>
</dbReference>
<dbReference type="PANTHER" id="PTHR46558">
    <property type="entry name" value="TRACRIPTIONAL REGULATORY PROTEIN-RELATED-RELATED"/>
    <property type="match status" value="1"/>
</dbReference>
<keyword evidence="1" id="KW-0238">DNA-binding</keyword>
<protein>
    <recommendedName>
        <fullName evidence="2">HTH cro/C1-type domain-containing protein</fullName>
    </recommendedName>
</protein>
<reference evidence="3" key="1">
    <citation type="journal article" date="2014" name="Front. Microbiol.">
        <title>High frequency of phylogenetically diverse reductive dehalogenase-homologous genes in deep subseafloor sedimentary metagenomes.</title>
        <authorList>
            <person name="Kawai M."/>
            <person name="Futagami T."/>
            <person name="Toyoda A."/>
            <person name="Takaki Y."/>
            <person name="Nishi S."/>
            <person name="Hori S."/>
            <person name="Arai W."/>
            <person name="Tsubouchi T."/>
            <person name="Morono Y."/>
            <person name="Uchiyama I."/>
            <person name="Ito T."/>
            <person name="Fujiyama A."/>
            <person name="Inagaki F."/>
            <person name="Takami H."/>
        </authorList>
    </citation>
    <scope>NUCLEOTIDE SEQUENCE</scope>
    <source>
        <strain evidence="3">Expedition CK06-06</strain>
    </source>
</reference>
<proteinExistence type="predicted"/>
<feature type="domain" description="HTH cro/C1-type" evidence="2">
    <location>
        <begin position="22"/>
        <end position="67"/>
    </location>
</feature>
<dbReference type="AlphaFoldDB" id="X1EMX0"/>
<dbReference type="SUPFAM" id="SSF47413">
    <property type="entry name" value="lambda repressor-like DNA-binding domains"/>
    <property type="match status" value="1"/>
</dbReference>